<sequence>MARLEGVKVEKLQGGLNRLATGTDNHVALIFGGIPVGAIATAVNNAGKGVVLASVYDAEVLGINESFDANNNCLLYADIVEFFEYAPTATLYLFNSTVKADIKTFINQNKEIKGYGFALDYNSEAPNLIATINEQQLIADEFAAENRLIDFAFLGFNNLDDYTEDLFALTAPIVSTFVNCSDASGTVRIGAALGMLAVRKINENLGSVNIENKPLAKRGALDYPLTDEKKGLWIESYLPNGETVDSQDKAVLTALRNKGYIAAVAYEGYSGFFFDNSYTCVDRESDFAFIENNRTWNKAARIIRTTLIPEVKGRVKKDPTTGFIASTTVSRWTGLVNKALEGMQTADEISGFDVYINEKQIVNQDSPVKVKAMIVADGIVHEFEVAVGLTNSI</sequence>
<keyword evidence="2" id="KW-1185">Reference proteome</keyword>
<evidence type="ECO:0000313" key="2">
    <source>
        <dbReference type="Proteomes" id="UP000658793"/>
    </source>
</evidence>
<comment type="caution">
    <text evidence="1">The sequence shown here is derived from an EMBL/GenBank/DDBJ whole genome shotgun (WGS) entry which is preliminary data.</text>
</comment>
<protein>
    <recommendedName>
        <fullName evidence="3">DUF2586 domain-containing protein</fullName>
    </recommendedName>
</protein>
<dbReference type="RefSeq" id="WP_188494873.1">
    <property type="nucleotide sequence ID" value="NZ_BMGA01000008.1"/>
</dbReference>
<dbReference type="InterPro" id="IPR019694">
    <property type="entry name" value="Phage_HP1_Orf23"/>
</dbReference>
<organism evidence="1 2">
    <name type="scientific">Flavobacterium palustre</name>
    <dbReference type="NCBI Taxonomy" id="1476463"/>
    <lineage>
        <taxon>Bacteria</taxon>
        <taxon>Pseudomonadati</taxon>
        <taxon>Bacteroidota</taxon>
        <taxon>Flavobacteriia</taxon>
        <taxon>Flavobacteriales</taxon>
        <taxon>Flavobacteriaceae</taxon>
        <taxon>Flavobacterium</taxon>
    </lineage>
</organism>
<reference evidence="2" key="1">
    <citation type="journal article" date="2019" name="Int. J. Syst. Evol. Microbiol.">
        <title>The Global Catalogue of Microorganisms (GCM) 10K type strain sequencing project: providing services to taxonomists for standard genome sequencing and annotation.</title>
        <authorList>
            <consortium name="The Broad Institute Genomics Platform"/>
            <consortium name="The Broad Institute Genome Sequencing Center for Infectious Disease"/>
            <person name="Wu L."/>
            <person name="Ma J."/>
        </authorList>
    </citation>
    <scope>NUCLEOTIDE SEQUENCE [LARGE SCALE GENOMIC DNA]</scope>
    <source>
        <strain evidence="2">CGMCC 1.12811</strain>
    </source>
</reference>
<name>A0ABQ1HQA9_9FLAO</name>
<proteinExistence type="predicted"/>
<accession>A0ABQ1HQA9</accession>
<dbReference type="Proteomes" id="UP000658793">
    <property type="component" value="Unassembled WGS sequence"/>
</dbReference>
<evidence type="ECO:0000313" key="1">
    <source>
        <dbReference type="EMBL" id="GGA84667.1"/>
    </source>
</evidence>
<dbReference type="Pfam" id="PF10758">
    <property type="entry name" value="DUF2586"/>
    <property type="match status" value="1"/>
</dbReference>
<gene>
    <name evidence="1" type="ORF">GCM10008015_26810</name>
</gene>
<evidence type="ECO:0008006" key="3">
    <source>
        <dbReference type="Google" id="ProtNLM"/>
    </source>
</evidence>
<dbReference type="EMBL" id="BMGA01000008">
    <property type="protein sequence ID" value="GGA84667.1"/>
    <property type="molecule type" value="Genomic_DNA"/>
</dbReference>